<reference evidence="3" key="1">
    <citation type="submission" date="2014-09" db="EMBL/GenBank/DDBJ databases">
        <title>Genome sequence of the luminous mushroom Mycena chlorophos for searching fungal bioluminescence genes.</title>
        <authorList>
            <person name="Tanaka Y."/>
            <person name="Kasuga D."/>
            <person name="Oba Y."/>
            <person name="Hase S."/>
            <person name="Sato K."/>
            <person name="Oba Y."/>
            <person name="Sakakibara Y."/>
        </authorList>
    </citation>
    <scope>NUCLEOTIDE SEQUENCE</scope>
</reference>
<dbReference type="InterPro" id="IPR013094">
    <property type="entry name" value="AB_hydrolase_3"/>
</dbReference>
<evidence type="ECO:0000313" key="3">
    <source>
        <dbReference type="EMBL" id="GAT51173.1"/>
    </source>
</evidence>
<evidence type="ECO:0000259" key="2">
    <source>
        <dbReference type="Pfam" id="PF07859"/>
    </source>
</evidence>
<sequence length="369" mass="40246">MASPSTPDKSLYGKLSVLQTIGLVLNLLPLPAVVLWKVLTTSHSPHNKGRSLKRIAGDAALRHIASLPVPELQAAFGTDLKTYAAWAKANKLPSTVDELGEDSDARLLWLGPKRTEKVVLFLHGGAFLLPASKPAISFWRYVQLELEKKNLEVGFALLEYTLAPYATFPTQLDQARLALDFLFKAGVQPSNLQLVGDSAGGHLILQLLSHTLHPLPSIPAITLPSPIAGAYLISPWTSLSATSNSHKENDGKDFLTLPTIKAWGAEILKGFPPEHAAFAEAVRAPTDWFVGSENVFQRVLISAGGAEVLRDDIVEFAEAFKKQHKETEFVLQENGLHEDMFLDFMFNEKKVGTLTPLTVAWLAAGFSAK</sequence>
<gene>
    <name evidence="3" type="ORF">MCHLO_08336</name>
</gene>
<proteinExistence type="predicted"/>
<accession>A0ABQ0LJB1</accession>
<dbReference type="PANTHER" id="PTHR48081:SF31">
    <property type="entry name" value="STERYL ACETYL HYDROLASE MUG81-RELATED"/>
    <property type="match status" value="1"/>
</dbReference>
<dbReference type="Proteomes" id="UP000815677">
    <property type="component" value="Unassembled WGS sequence"/>
</dbReference>
<feature type="domain" description="Alpha/beta hydrolase fold-3" evidence="2">
    <location>
        <begin position="119"/>
        <end position="338"/>
    </location>
</feature>
<organism evidence="3 4">
    <name type="scientific">Mycena chlorophos</name>
    <name type="common">Agaric fungus</name>
    <name type="synonym">Agaricus chlorophos</name>
    <dbReference type="NCBI Taxonomy" id="658473"/>
    <lineage>
        <taxon>Eukaryota</taxon>
        <taxon>Fungi</taxon>
        <taxon>Dikarya</taxon>
        <taxon>Basidiomycota</taxon>
        <taxon>Agaricomycotina</taxon>
        <taxon>Agaricomycetes</taxon>
        <taxon>Agaricomycetidae</taxon>
        <taxon>Agaricales</taxon>
        <taxon>Marasmiineae</taxon>
        <taxon>Mycenaceae</taxon>
        <taxon>Mycena</taxon>
    </lineage>
</organism>
<keyword evidence="4" id="KW-1185">Reference proteome</keyword>
<name>A0ABQ0LJB1_MYCCL</name>
<dbReference type="SUPFAM" id="SSF53474">
    <property type="entry name" value="alpha/beta-Hydrolases"/>
    <property type="match status" value="1"/>
</dbReference>
<dbReference type="Pfam" id="PF07859">
    <property type="entry name" value="Abhydrolase_3"/>
    <property type="match status" value="1"/>
</dbReference>
<evidence type="ECO:0000256" key="1">
    <source>
        <dbReference type="ARBA" id="ARBA00022801"/>
    </source>
</evidence>
<dbReference type="InterPro" id="IPR050300">
    <property type="entry name" value="GDXG_lipolytic_enzyme"/>
</dbReference>
<protein>
    <recommendedName>
        <fullName evidence="2">Alpha/beta hydrolase fold-3 domain-containing protein</fullName>
    </recommendedName>
</protein>
<dbReference type="Gene3D" id="3.40.50.1820">
    <property type="entry name" value="alpha/beta hydrolase"/>
    <property type="match status" value="1"/>
</dbReference>
<dbReference type="PANTHER" id="PTHR48081">
    <property type="entry name" value="AB HYDROLASE SUPERFAMILY PROTEIN C4A8.06C"/>
    <property type="match status" value="1"/>
</dbReference>
<keyword evidence="1" id="KW-0378">Hydrolase</keyword>
<evidence type="ECO:0000313" key="4">
    <source>
        <dbReference type="Proteomes" id="UP000815677"/>
    </source>
</evidence>
<dbReference type="EMBL" id="DF846971">
    <property type="protein sequence ID" value="GAT51173.1"/>
    <property type="molecule type" value="Genomic_DNA"/>
</dbReference>
<dbReference type="InterPro" id="IPR029058">
    <property type="entry name" value="AB_hydrolase_fold"/>
</dbReference>